<feature type="transmembrane region" description="Helical" evidence="1">
    <location>
        <begin position="108"/>
        <end position="126"/>
    </location>
</feature>
<reference evidence="2 3" key="1">
    <citation type="submission" date="2019-12" db="EMBL/GenBank/DDBJ databases">
        <title>Mucilaginibacter sp. HMF7410 genome sequencing and assembly.</title>
        <authorList>
            <person name="Kang H."/>
            <person name="Cha I."/>
            <person name="Kim H."/>
            <person name="Joh K."/>
        </authorList>
    </citation>
    <scope>NUCLEOTIDE SEQUENCE [LARGE SCALE GENOMIC DNA]</scope>
    <source>
        <strain evidence="2 3">HMF7410</strain>
    </source>
</reference>
<evidence type="ECO:0000313" key="2">
    <source>
        <dbReference type="EMBL" id="MVN20432.1"/>
    </source>
</evidence>
<gene>
    <name evidence="2" type="ORF">GO621_02650</name>
</gene>
<dbReference type="RefSeq" id="WP_157563935.1">
    <property type="nucleotide sequence ID" value="NZ_WPIK01000002.1"/>
</dbReference>
<accession>A0A7K1SSZ2</accession>
<keyword evidence="1" id="KW-1133">Transmembrane helix</keyword>
<protein>
    <submittedName>
        <fullName evidence="2">Uncharacterized protein</fullName>
    </submittedName>
</protein>
<proteinExistence type="predicted"/>
<name>A0A7K1SSZ2_9SPHI</name>
<dbReference type="Proteomes" id="UP000462014">
    <property type="component" value="Unassembled WGS sequence"/>
</dbReference>
<keyword evidence="1" id="KW-0812">Transmembrane</keyword>
<feature type="transmembrane region" description="Helical" evidence="1">
    <location>
        <begin position="68"/>
        <end position="88"/>
    </location>
</feature>
<evidence type="ECO:0000313" key="3">
    <source>
        <dbReference type="Proteomes" id="UP000462014"/>
    </source>
</evidence>
<feature type="transmembrane region" description="Helical" evidence="1">
    <location>
        <begin position="28"/>
        <end position="56"/>
    </location>
</feature>
<dbReference type="AlphaFoldDB" id="A0A7K1SSZ2"/>
<dbReference type="EMBL" id="WPIK01000002">
    <property type="protein sequence ID" value="MVN20432.1"/>
    <property type="molecule type" value="Genomic_DNA"/>
</dbReference>
<organism evidence="2 3">
    <name type="scientific">Mucilaginibacter arboris</name>
    <dbReference type="NCBI Taxonomy" id="2682090"/>
    <lineage>
        <taxon>Bacteria</taxon>
        <taxon>Pseudomonadati</taxon>
        <taxon>Bacteroidota</taxon>
        <taxon>Sphingobacteriia</taxon>
        <taxon>Sphingobacteriales</taxon>
        <taxon>Sphingobacteriaceae</taxon>
        <taxon>Mucilaginibacter</taxon>
    </lineage>
</organism>
<keyword evidence="1" id="KW-0472">Membrane</keyword>
<comment type="caution">
    <text evidence="2">The sequence shown here is derived from an EMBL/GenBank/DDBJ whole genome shotgun (WGS) entry which is preliminary data.</text>
</comment>
<evidence type="ECO:0000256" key="1">
    <source>
        <dbReference type="SAM" id="Phobius"/>
    </source>
</evidence>
<keyword evidence="3" id="KW-1185">Reference proteome</keyword>
<sequence length="133" mass="15357">MIKRFIGTLYKVMFNYHLKIDGAKVNPALMACCATALFINLFALNLVTIFSIIINTPIRVYYNKLENILLVLATFGLTYVLLFSVLKFKKIGDGAKGFFAITERTKKIIWLVFWGNMVLMFVSGLFRKYYFNL</sequence>